<dbReference type="Gene3D" id="3.30.70.3290">
    <property type="match status" value="1"/>
</dbReference>
<dbReference type="Pfam" id="PF21089">
    <property type="entry name" value="PKS_DH_N"/>
    <property type="match status" value="1"/>
</dbReference>
<dbReference type="InterPro" id="IPR036736">
    <property type="entry name" value="ACP-like_sf"/>
</dbReference>
<dbReference type="InterPro" id="IPR016039">
    <property type="entry name" value="Thiolase-like"/>
</dbReference>
<dbReference type="InterPro" id="IPR014043">
    <property type="entry name" value="Acyl_transferase_dom"/>
</dbReference>
<dbReference type="InterPro" id="IPR036291">
    <property type="entry name" value="NAD(P)-bd_dom_sf"/>
</dbReference>
<feature type="active site" description="Proton acceptor; for dehydratase activity" evidence="5">
    <location>
        <position position="934"/>
    </location>
</feature>
<protein>
    <submittedName>
        <fullName evidence="9">Beta-ketoacyl synthase N-terminal-like domain-containing protein</fullName>
    </submittedName>
</protein>
<evidence type="ECO:0000313" key="10">
    <source>
        <dbReference type="Proteomes" id="UP001569904"/>
    </source>
</evidence>
<dbReference type="InterPro" id="IPR006162">
    <property type="entry name" value="Ppantetheine_attach_site"/>
</dbReference>
<reference evidence="9 10" key="1">
    <citation type="submission" date="2023-11" db="EMBL/GenBank/DDBJ databases">
        <title>Actinomadura monticuli sp. nov., isolated from volcanic ash.</title>
        <authorList>
            <person name="Lee S.D."/>
            <person name="Yang H."/>
            <person name="Kim I.S."/>
        </authorList>
    </citation>
    <scope>NUCLEOTIDE SEQUENCE [LARGE SCALE GENOMIC DNA]</scope>
    <source>
        <strain evidence="9 10">DSM 45346</strain>
    </source>
</reference>
<dbReference type="InterPro" id="IPR042104">
    <property type="entry name" value="PKS_dehydratase_sf"/>
</dbReference>
<dbReference type="PROSITE" id="PS00012">
    <property type="entry name" value="PHOSPHOPANTETHEINE"/>
    <property type="match status" value="1"/>
</dbReference>
<dbReference type="SMART" id="SM00822">
    <property type="entry name" value="PKS_KR"/>
    <property type="match status" value="1"/>
</dbReference>
<keyword evidence="2" id="KW-0597">Phosphoprotein</keyword>
<dbReference type="SUPFAM" id="SSF55048">
    <property type="entry name" value="Probable ACP-binding domain of malonyl-CoA ACP transacylase"/>
    <property type="match status" value="1"/>
</dbReference>
<dbReference type="SMART" id="SM00823">
    <property type="entry name" value="PKS_PP"/>
    <property type="match status" value="1"/>
</dbReference>
<feature type="domain" description="PKS/mFAS DH" evidence="8">
    <location>
        <begin position="903"/>
        <end position="1198"/>
    </location>
</feature>
<dbReference type="InterPro" id="IPR013968">
    <property type="entry name" value="PKS_KR"/>
</dbReference>
<dbReference type="Pfam" id="PF14765">
    <property type="entry name" value="PS-DH"/>
    <property type="match status" value="1"/>
</dbReference>
<dbReference type="PROSITE" id="PS00606">
    <property type="entry name" value="KS3_1"/>
    <property type="match status" value="1"/>
</dbReference>
<dbReference type="InterPro" id="IPR049552">
    <property type="entry name" value="PKS_DH_N"/>
</dbReference>
<comment type="caution">
    <text evidence="9">The sequence shown here is derived from an EMBL/GenBank/DDBJ whole genome shotgun (WGS) entry which is preliminary data.</text>
</comment>
<dbReference type="SMART" id="SM00827">
    <property type="entry name" value="PKS_AT"/>
    <property type="match status" value="1"/>
</dbReference>
<dbReference type="Pfam" id="PF08659">
    <property type="entry name" value="KR"/>
    <property type="match status" value="1"/>
</dbReference>
<dbReference type="Pfam" id="PF00698">
    <property type="entry name" value="Acyl_transf_1"/>
    <property type="match status" value="1"/>
</dbReference>
<evidence type="ECO:0000313" key="9">
    <source>
        <dbReference type="EMBL" id="MFA1555073.1"/>
    </source>
</evidence>
<dbReference type="InterPro" id="IPR057326">
    <property type="entry name" value="KR_dom"/>
</dbReference>
<dbReference type="InterPro" id="IPR001227">
    <property type="entry name" value="Ac_transferase_dom_sf"/>
</dbReference>
<dbReference type="InterPro" id="IPR016036">
    <property type="entry name" value="Malonyl_transacylase_ACP-bd"/>
</dbReference>
<evidence type="ECO:0000259" key="8">
    <source>
        <dbReference type="PROSITE" id="PS52019"/>
    </source>
</evidence>
<dbReference type="Pfam" id="PF02801">
    <property type="entry name" value="Ketoacyl-synt_C"/>
    <property type="match status" value="1"/>
</dbReference>
<dbReference type="Pfam" id="PF16197">
    <property type="entry name" value="KAsynt_C_assoc"/>
    <property type="match status" value="1"/>
</dbReference>
<keyword evidence="4" id="KW-0012">Acyltransferase</keyword>
<name>A0ABV4QZF6_9ACTN</name>
<dbReference type="Pfam" id="PF00109">
    <property type="entry name" value="ketoacyl-synt"/>
    <property type="match status" value="1"/>
</dbReference>
<dbReference type="PROSITE" id="PS52019">
    <property type="entry name" value="PKS_MFAS_DH"/>
    <property type="match status" value="1"/>
</dbReference>
<evidence type="ECO:0000259" key="6">
    <source>
        <dbReference type="PROSITE" id="PS50075"/>
    </source>
</evidence>
<dbReference type="SUPFAM" id="SSF51735">
    <property type="entry name" value="NAD(P)-binding Rossmann-fold domains"/>
    <property type="match status" value="2"/>
</dbReference>
<evidence type="ECO:0000256" key="5">
    <source>
        <dbReference type="PROSITE-ProRule" id="PRU01363"/>
    </source>
</evidence>
<feature type="region of interest" description="C-terminal hotdog fold" evidence="5">
    <location>
        <begin position="1042"/>
        <end position="1198"/>
    </location>
</feature>
<evidence type="ECO:0000256" key="2">
    <source>
        <dbReference type="ARBA" id="ARBA00022553"/>
    </source>
</evidence>
<dbReference type="InterPro" id="IPR020841">
    <property type="entry name" value="PKS_Beta-ketoAc_synthase_dom"/>
</dbReference>
<feature type="active site" description="Proton donor; for dehydratase activity" evidence="5">
    <location>
        <position position="1102"/>
    </location>
</feature>
<dbReference type="InterPro" id="IPR020807">
    <property type="entry name" value="PKS_DH"/>
</dbReference>
<dbReference type="InterPro" id="IPR020806">
    <property type="entry name" value="PKS_PP-bd"/>
</dbReference>
<keyword evidence="1" id="KW-0596">Phosphopantetheine</keyword>
<dbReference type="Gene3D" id="3.10.129.110">
    <property type="entry name" value="Polyketide synthase dehydratase"/>
    <property type="match status" value="1"/>
</dbReference>
<evidence type="ECO:0000256" key="4">
    <source>
        <dbReference type="ARBA" id="ARBA00023315"/>
    </source>
</evidence>
<sequence length="1815" mass="191579">MTGSDGTEGIDDIAIVGMSGRFPGAADLAEYWRNLRAGVESITFFDADGPAGAGVPAAPSGPSDYVPAGAELDAVDQFDADFFGYTAREAQMIDPQQRILLETAWAAVEDAGYDPGQCDLEIGVFAGTSTSSAYLGNVYANMERGAAIGGDNPGLGVEVCHAATRVSFKLGLRGPSLAVQTACSTGLVAVHLACQSLLAYECDLAVCGASAYKSSPGTGYLAPEGSVLSPDGHCRPFDAKANGTLFGSGAGVVVLRRLEDALAAGDTVHAVVKGSAVNNDGSLKPTYTAPSAAGQADVVAAALANAGVGAETIGYVEAHGTGTPLGDPIEVQALTQAFARCGGGASRCALGSVKSNFGHLDAAAGIAGLLKVVLSLRHEELPPTLHFSQPNPEIDFASGPFHVQGALRPWAQSDGPRRAGVSAFGFGGTNAHVVLEEAPRPAAGDTADPHRGSRLLVLSARTEQALESATDRLAAHLRAQPQDLADVAFTLARGRRPFPWRRAVVASDPGSAADALESRRPAACVSGTVTRQPQDVVFLYTGQGLQYPGMGRDLYECEPEFRRTIDECAAVLDPIVGWDLRAQLFADPGDEEAARRLRRTEIAQPAIVALEIALTRLWRAWGITPQAMLGHSCGEYAAACVAGVFTLPDVLELVAERGRLMQAQRPGAMLSVAADRDTVRSLLPDGLHLAAHNGPLDCVVSGDTAAVDAFAAAVSARGLIARPVATSHAFHSASMEPMVKEFVAAVAAVPRRAPRIPFASNVTGTWITRDEAQDPHYWGDHLLSTVEFAAGVRTVAEEPRAALLEIGPGQALSSLARRIVSGSGGRTVVSSLPHAADRRGALETMQRALGTLWTAGFDADWEGYFGHAPARRVPLPSYPFERRRYWLDLLPASDPGDRLAEPHPLLDRTLVQTMGETVFLTELSPDRDWVLAEHRLLGRGIVPGTAYLEVARAAGSRHAGRPVTEIFDVDFSGPLHVADGERRRLHTKIQEDGDGTLTFTVVSRKAEAGGWVEHARGRLGTGELAAVSPREGMEALIARHKVCTVDVGRRQDEHEYMLFGPRWRDSLRTVHVGVGMAVAPFELRPEFAREDAGCVLHPALVDLVTGIHALAVLGPDAPAVLRGAEDEGGLLHLPVGYDGISVRGAMPARGFAVVRPHPGHDQSGQVRKIDVLVYDESGAAAVEIRGFSTKLVADPSGFARRLERHAGYHTLRWAPLDAPGASRALPDRVLVVHDNPGLADGLGEALRARGIQVVEARLSEIWHADAEDEYRVPPSEEGFTRLLAALGEPMPDQIAYVAGEAEPDAADGLDVLAGQLDRGVHGLFALAKVLGGRSDAPDRLTVVAPRAARVSGADAFAPAPVHAALTGLTKVIDQEVNGMRGRFVDAPADGSPIELCAELLADGRPGHVALRGGRHFVPELVPLQVDDRRAGAVDTAGAVLITGGLGGLGLQVALRLAATRPGVPLLLVGRSAVPPRERWPEIARGPDTRERAKILALQQMEAHGARVRCHSADVADEVAMAAVIGSARAEFGRVACVVHAAGVAGDGFLFRKARDVFVNTMRPKVVGARVLDRVTAGDPPDLMVLFGSTVSLLGAAGQGDYAAANGYLAGYGEYRNALGLATTTIDWTDWLETGMAVANGVRRDQGFFRSIGVAEGLDRLEEILEAGVPHVIVGELNHDRLRSLGDRFLDERHGTAPISLSPEVRESIKAVSGAAPATVPGPAETAAAVRLAGRENGAYTATERRLAEVWGRELGLSELNVFDNSFDLGGNSLMALRIAQNIQRSTGVRVGLAELFQYVTIGELAEYVDSRNEEK</sequence>
<dbReference type="InterPro" id="IPR049900">
    <property type="entry name" value="PKS_mFAS_DH"/>
</dbReference>
<dbReference type="InterPro" id="IPR032821">
    <property type="entry name" value="PKS_assoc"/>
</dbReference>
<dbReference type="SMART" id="SM00826">
    <property type="entry name" value="PKS_DH"/>
    <property type="match status" value="1"/>
</dbReference>
<dbReference type="InterPro" id="IPR014030">
    <property type="entry name" value="Ketoacyl_synth_N"/>
</dbReference>
<dbReference type="InterPro" id="IPR050091">
    <property type="entry name" value="PKS_NRPS_Biosynth_Enz"/>
</dbReference>
<keyword evidence="3" id="KW-0808">Transferase</keyword>
<organism evidence="9 10">
    <name type="scientific">Actinomadura chokoriensis</name>
    <dbReference type="NCBI Taxonomy" id="454156"/>
    <lineage>
        <taxon>Bacteria</taxon>
        <taxon>Bacillati</taxon>
        <taxon>Actinomycetota</taxon>
        <taxon>Actinomycetes</taxon>
        <taxon>Streptosporangiales</taxon>
        <taxon>Thermomonosporaceae</taxon>
        <taxon>Actinomadura</taxon>
    </lineage>
</organism>
<dbReference type="Proteomes" id="UP001569904">
    <property type="component" value="Unassembled WGS sequence"/>
</dbReference>
<evidence type="ECO:0000256" key="1">
    <source>
        <dbReference type="ARBA" id="ARBA00022450"/>
    </source>
</evidence>
<dbReference type="PROSITE" id="PS52004">
    <property type="entry name" value="KS3_2"/>
    <property type="match status" value="1"/>
</dbReference>
<proteinExistence type="predicted"/>
<feature type="region of interest" description="N-terminal hotdog fold" evidence="5">
    <location>
        <begin position="903"/>
        <end position="1026"/>
    </location>
</feature>
<dbReference type="Gene3D" id="1.10.1200.10">
    <property type="entry name" value="ACP-like"/>
    <property type="match status" value="1"/>
</dbReference>
<dbReference type="InterPro" id="IPR018201">
    <property type="entry name" value="Ketoacyl_synth_AS"/>
</dbReference>
<feature type="domain" description="Carrier" evidence="6">
    <location>
        <begin position="1737"/>
        <end position="1812"/>
    </location>
</feature>
<gene>
    <name evidence="9" type="ORF">SM436_15395</name>
</gene>
<dbReference type="InterPro" id="IPR009081">
    <property type="entry name" value="PP-bd_ACP"/>
</dbReference>
<evidence type="ECO:0000256" key="3">
    <source>
        <dbReference type="ARBA" id="ARBA00022679"/>
    </source>
</evidence>
<dbReference type="Gene3D" id="3.40.47.10">
    <property type="match status" value="1"/>
</dbReference>
<dbReference type="InterPro" id="IPR049551">
    <property type="entry name" value="PKS_DH_C"/>
</dbReference>
<dbReference type="EMBL" id="JAXCEH010000008">
    <property type="protein sequence ID" value="MFA1555073.1"/>
    <property type="molecule type" value="Genomic_DNA"/>
</dbReference>
<dbReference type="Gene3D" id="3.40.50.720">
    <property type="entry name" value="NAD(P)-binding Rossmann-like Domain"/>
    <property type="match status" value="1"/>
</dbReference>
<keyword evidence="10" id="KW-1185">Reference proteome</keyword>
<dbReference type="InterPro" id="IPR016035">
    <property type="entry name" value="Acyl_Trfase/lysoPLipase"/>
</dbReference>
<feature type="domain" description="Ketosynthase family 3 (KS3)" evidence="7">
    <location>
        <begin position="10"/>
        <end position="437"/>
    </location>
</feature>
<dbReference type="Pfam" id="PF00550">
    <property type="entry name" value="PP-binding"/>
    <property type="match status" value="1"/>
</dbReference>
<dbReference type="Gene3D" id="3.40.366.10">
    <property type="entry name" value="Malonyl-Coenzyme A Acyl Carrier Protein, domain 2"/>
    <property type="match status" value="1"/>
</dbReference>
<accession>A0ABV4QZF6</accession>
<dbReference type="InterPro" id="IPR014031">
    <property type="entry name" value="Ketoacyl_synth_C"/>
</dbReference>
<dbReference type="CDD" id="cd08953">
    <property type="entry name" value="KR_2_SDR_x"/>
    <property type="match status" value="1"/>
</dbReference>
<dbReference type="SUPFAM" id="SSF47336">
    <property type="entry name" value="ACP-like"/>
    <property type="match status" value="1"/>
</dbReference>
<dbReference type="SUPFAM" id="SSF52151">
    <property type="entry name" value="FabD/lysophospholipase-like"/>
    <property type="match status" value="1"/>
</dbReference>
<dbReference type="RefSeq" id="WP_371941764.1">
    <property type="nucleotide sequence ID" value="NZ_JAXCEH010000008.1"/>
</dbReference>
<dbReference type="CDD" id="cd00833">
    <property type="entry name" value="PKS"/>
    <property type="match status" value="1"/>
</dbReference>
<dbReference type="PROSITE" id="PS50075">
    <property type="entry name" value="CARRIER"/>
    <property type="match status" value="1"/>
</dbReference>
<evidence type="ECO:0000259" key="7">
    <source>
        <dbReference type="PROSITE" id="PS52004"/>
    </source>
</evidence>
<dbReference type="SMART" id="SM00825">
    <property type="entry name" value="PKS_KS"/>
    <property type="match status" value="1"/>
</dbReference>
<dbReference type="SUPFAM" id="SSF53901">
    <property type="entry name" value="Thiolase-like"/>
    <property type="match status" value="1"/>
</dbReference>
<dbReference type="PANTHER" id="PTHR43775">
    <property type="entry name" value="FATTY ACID SYNTHASE"/>
    <property type="match status" value="1"/>
</dbReference>
<dbReference type="PANTHER" id="PTHR43775:SF51">
    <property type="entry name" value="INACTIVE PHENOLPHTHIOCEROL SYNTHESIS POLYKETIDE SYNTHASE TYPE I PKS1-RELATED"/>
    <property type="match status" value="1"/>
</dbReference>